<dbReference type="Proteomes" id="UP000010411">
    <property type="component" value="Unassembled WGS sequence"/>
</dbReference>
<feature type="region of interest" description="Disordered" evidence="1">
    <location>
        <begin position="1"/>
        <end position="21"/>
    </location>
</feature>
<evidence type="ECO:0000256" key="1">
    <source>
        <dbReference type="SAM" id="MobiDB-lite"/>
    </source>
</evidence>
<proteinExistence type="predicted"/>
<dbReference type="AlphaFoldDB" id="L1KTP4"/>
<evidence type="ECO:0000313" key="3">
    <source>
        <dbReference type="Proteomes" id="UP000010411"/>
    </source>
</evidence>
<organism evidence="2 3">
    <name type="scientific">Streptomyces ipomoeae 91-03</name>
    <dbReference type="NCBI Taxonomy" id="698759"/>
    <lineage>
        <taxon>Bacteria</taxon>
        <taxon>Bacillati</taxon>
        <taxon>Actinomycetota</taxon>
        <taxon>Actinomycetes</taxon>
        <taxon>Kitasatosporales</taxon>
        <taxon>Streptomycetaceae</taxon>
        <taxon>Streptomyces</taxon>
    </lineage>
</organism>
<dbReference type="RefSeq" id="WP_009324019.1">
    <property type="nucleotide sequence ID" value="NZ_AEJC01000407.1"/>
</dbReference>
<accession>L1KTP4</accession>
<gene>
    <name evidence="2" type="ORF">STRIP9103_04116</name>
</gene>
<reference evidence="2 3" key="1">
    <citation type="submission" date="2012-11" db="EMBL/GenBank/DDBJ databases">
        <authorList>
            <person name="Huguet-Tapia J.C."/>
            <person name="Durkin A.S."/>
            <person name="Pettis G.S."/>
            <person name="Badger J.H."/>
        </authorList>
    </citation>
    <scope>NUCLEOTIDE SEQUENCE [LARGE SCALE GENOMIC DNA]</scope>
    <source>
        <strain evidence="2 3">91-03</strain>
    </source>
</reference>
<sequence>MMDPANDTSSPTRATRLLPWSSPGGKPCYLLTDENGGGYVSRLADDIESVQLGMGNELLGHARELIDDPKTGAVELRYLSARLTESLRDVLRVAESRGARLPLPEKGGESACTN</sequence>
<dbReference type="PATRIC" id="fig|698759.3.peg.5537"/>
<protein>
    <submittedName>
        <fullName evidence="2">Uncharacterized protein</fullName>
    </submittedName>
</protein>
<keyword evidence="3" id="KW-1185">Reference proteome</keyword>
<dbReference type="EMBL" id="AEJC01000407">
    <property type="protein sequence ID" value="EKX63800.1"/>
    <property type="molecule type" value="Genomic_DNA"/>
</dbReference>
<name>L1KTP4_9ACTN</name>
<evidence type="ECO:0000313" key="2">
    <source>
        <dbReference type="EMBL" id="EKX63800.1"/>
    </source>
</evidence>
<feature type="compositionally biased region" description="Polar residues" evidence="1">
    <location>
        <begin position="1"/>
        <end position="13"/>
    </location>
</feature>
<comment type="caution">
    <text evidence="2">The sequence shown here is derived from an EMBL/GenBank/DDBJ whole genome shotgun (WGS) entry which is preliminary data.</text>
</comment>